<name>B6K723_SCHJY</name>
<feature type="region of interest" description="Disordered" evidence="8">
    <location>
        <begin position="132"/>
        <end position="151"/>
    </location>
</feature>
<evidence type="ECO:0000256" key="1">
    <source>
        <dbReference type="ARBA" id="ARBA00000109"/>
    </source>
</evidence>
<reference evidence="11 13" key="1">
    <citation type="journal article" date="2011" name="Science">
        <title>Comparative functional genomics of the fission yeasts.</title>
        <authorList>
            <person name="Rhind N."/>
            <person name="Chen Z."/>
            <person name="Yassour M."/>
            <person name="Thompson D.A."/>
            <person name="Haas B.J."/>
            <person name="Habib N."/>
            <person name="Wapinski I."/>
            <person name="Roy S."/>
            <person name="Lin M.F."/>
            <person name="Heiman D.I."/>
            <person name="Young S.K."/>
            <person name="Furuya K."/>
            <person name="Guo Y."/>
            <person name="Pidoux A."/>
            <person name="Chen H.M."/>
            <person name="Robbertse B."/>
            <person name="Goldberg J.M."/>
            <person name="Aoki K."/>
            <person name="Bayne E.H."/>
            <person name="Berlin A.M."/>
            <person name="Desjardins C.A."/>
            <person name="Dobbs E."/>
            <person name="Dukaj L."/>
            <person name="Fan L."/>
            <person name="FitzGerald M.G."/>
            <person name="French C."/>
            <person name="Gujja S."/>
            <person name="Hansen K."/>
            <person name="Keifenheim D."/>
            <person name="Levin J.Z."/>
            <person name="Mosher R.A."/>
            <person name="Mueller C.A."/>
            <person name="Pfiffner J."/>
            <person name="Priest M."/>
            <person name="Russ C."/>
            <person name="Smialowska A."/>
            <person name="Swoboda P."/>
            <person name="Sykes S.M."/>
            <person name="Vaughn M."/>
            <person name="Vengrova S."/>
            <person name="Yoder R."/>
            <person name="Zeng Q."/>
            <person name="Allshire R."/>
            <person name="Baulcombe D."/>
            <person name="Birren B.W."/>
            <person name="Brown W."/>
            <person name="Ekwall K."/>
            <person name="Kellis M."/>
            <person name="Leatherwood J."/>
            <person name="Levin H."/>
            <person name="Margalit H."/>
            <person name="Martienssen R."/>
            <person name="Nieduszynski C.A."/>
            <person name="Spatafora J.W."/>
            <person name="Friedman N."/>
            <person name="Dalgaard J.Z."/>
            <person name="Baumann P."/>
            <person name="Niki H."/>
            <person name="Regev A."/>
            <person name="Nusbaum C."/>
        </authorList>
    </citation>
    <scope>NUCLEOTIDE SEQUENCE [LARGE SCALE GENOMIC DNA]</scope>
    <source>
        <strain evidence="13">yFS275 / FY16936</strain>
    </source>
</reference>
<dbReference type="GO" id="GO:0000956">
    <property type="term" value="P:nuclear-transcribed mRNA catabolic process"/>
    <property type="evidence" value="ECO:0007669"/>
    <property type="project" value="EnsemblFungi"/>
</dbReference>
<dbReference type="VEuPathDB" id="FungiDB:SJAG_04527"/>
<protein>
    <recommendedName>
        <fullName evidence="2">ribonuclease III</fullName>
        <ecNumber evidence="2">3.1.26.3</ecNumber>
    </recommendedName>
</protein>
<organism evidence="11 13">
    <name type="scientific">Schizosaccharomyces japonicus (strain yFS275 / FY16936)</name>
    <name type="common">Fission yeast</name>
    <dbReference type="NCBI Taxonomy" id="402676"/>
    <lineage>
        <taxon>Eukaryota</taxon>
        <taxon>Fungi</taxon>
        <taxon>Dikarya</taxon>
        <taxon>Ascomycota</taxon>
        <taxon>Taphrinomycotina</taxon>
        <taxon>Schizosaccharomycetes</taxon>
        <taxon>Schizosaccharomycetales</taxon>
        <taxon>Schizosaccharomycetaceae</taxon>
        <taxon>Schizosaccharomyces</taxon>
    </lineage>
</organism>
<dbReference type="GO" id="GO:0000182">
    <property type="term" value="F:rDNA binding"/>
    <property type="evidence" value="ECO:0007669"/>
    <property type="project" value="EnsemblFungi"/>
</dbReference>
<dbReference type="GO" id="GO:0034475">
    <property type="term" value="P:U4 snRNA 3'-end processing"/>
    <property type="evidence" value="ECO:0000318"/>
    <property type="project" value="GO_Central"/>
</dbReference>
<feature type="domain" description="DRBM" evidence="9">
    <location>
        <begin position="336"/>
        <end position="372"/>
    </location>
</feature>
<dbReference type="GO" id="GO:0003725">
    <property type="term" value="F:double-stranded RNA binding"/>
    <property type="evidence" value="ECO:0007669"/>
    <property type="project" value="EnsemblFungi"/>
</dbReference>
<dbReference type="PROSITE" id="PS50137">
    <property type="entry name" value="DS_RBD"/>
    <property type="match status" value="1"/>
</dbReference>
<keyword evidence="4" id="KW-0255">Endonuclease</keyword>
<keyword evidence="13" id="KW-1185">Reference proteome</keyword>
<dbReference type="eggNOG" id="KOG1817">
    <property type="taxonomic scope" value="Eukaryota"/>
</dbReference>
<evidence type="ECO:0000256" key="3">
    <source>
        <dbReference type="ARBA" id="ARBA00022722"/>
    </source>
</evidence>
<evidence type="ECO:0000259" key="10">
    <source>
        <dbReference type="PROSITE" id="PS50142"/>
    </source>
</evidence>
<feature type="region of interest" description="Disordered" evidence="8">
    <location>
        <begin position="1"/>
        <end position="37"/>
    </location>
</feature>
<dbReference type="Pfam" id="PF00035">
    <property type="entry name" value="dsrm"/>
    <property type="match status" value="1"/>
</dbReference>
<dbReference type="GO" id="GO:0005654">
    <property type="term" value="C:nucleoplasm"/>
    <property type="evidence" value="ECO:0000318"/>
    <property type="project" value="GO_Central"/>
</dbReference>
<dbReference type="GO" id="GO:0035613">
    <property type="term" value="F:RNA stem-loop binding"/>
    <property type="evidence" value="ECO:0007669"/>
    <property type="project" value="EnsemblFungi"/>
</dbReference>
<evidence type="ECO:0000256" key="5">
    <source>
        <dbReference type="ARBA" id="ARBA00022801"/>
    </source>
</evidence>
<keyword evidence="5" id="KW-0378">Hydrolase</keyword>
<dbReference type="Gene3D" id="1.10.1520.10">
    <property type="entry name" value="Ribonuclease III domain"/>
    <property type="match status" value="1"/>
</dbReference>
<dbReference type="InterPro" id="IPR036389">
    <property type="entry name" value="RNase_III_sf"/>
</dbReference>
<evidence type="ECO:0000313" key="13">
    <source>
        <dbReference type="Proteomes" id="UP000001744"/>
    </source>
</evidence>
<evidence type="ECO:0000256" key="4">
    <source>
        <dbReference type="ARBA" id="ARBA00022759"/>
    </source>
</evidence>
<dbReference type="SUPFAM" id="SSF69065">
    <property type="entry name" value="RNase III domain-like"/>
    <property type="match status" value="1"/>
</dbReference>
<dbReference type="GO" id="GO:0034474">
    <property type="term" value="P:U2 snRNA 3'-end processing"/>
    <property type="evidence" value="ECO:0007669"/>
    <property type="project" value="EnsemblFungi"/>
</dbReference>
<gene>
    <name evidence="12" type="primary">pac1</name>
    <name evidence="11" type="ORF">SJAG_04527</name>
</gene>
<evidence type="ECO:0000313" key="11">
    <source>
        <dbReference type="EMBL" id="EEB09327.1"/>
    </source>
</evidence>
<dbReference type="STRING" id="402676.B6K723"/>
<keyword evidence="6 7" id="KW-0694">RNA-binding</keyword>
<dbReference type="EC" id="3.1.26.3" evidence="2"/>
<dbReference type="Pfam" id="PF00636">
    <property type="entry name" value="Ribonuclease_3"/>
    <property type="match status" value="1"/>
</dbReference>
<dbReference type="SUPFAM" id="SSF54768">
    <property type="entry name" value="dsRNA-binding domain-like"/>
    <property type="match status" value="1"/>
</dbReference>
<evidence type="ECO:0000256" key="2">
    <source>
        <dbReference type="ARBA" id="ARBA00012177"/>
    </source>
</evidence>
<evidence type="ECO:0000313" key="12">
    <source>
        <dbReference type="JaponicusDB" id="SJAG_04527"/>
    </source>
</evidence>
<dbReference type="PANTHER" id="PTHR11207">
    <property type="entry name" value="RIBONUCLEASE III"/>
    <property type="match status" value="1"/>
</dbReference>
<evidence type="ECO:0000259" key="9">
    <source>
        <dbReference type="PROSITE" id="PS50137"/>
    </source>
</evidence>
<dbReference type="InterPro" id="IPR044449">
    <property type="entry name" value="Rnt1/Pac1_DSRM_fungi"/>
</dbReference>
<evidence type="ECO:0000256" key="8">
    <source>
        <dbReference type="SAM" id="MobiDB-lite"/>
    </source>
</evidence>
<dbReference type="RefSeq" id="XP_002175620.1">
    <property type="nucleotide sequence ID" value="XM_002175584.2"/>
</dbReference>
<dbReference type="CDD" id="cd00593">
    <property type="entry name" value="RIBOc"/>
    <property type="match status" value="1"/>
</dbReference>
<dbReference type="InterPro" id="IPR000999">
    <property type="entry name" value="RNase_III_dom"/>
</dbReference>
<dbReference type="GO" id="GO:0030847">
    <property type="term" value="P:termination of RNA polymerase II transcription, exosome-dependent"/>
    <property type="evidence" value="ECO:0007669"/>
    <property type="project" value="EnsemblFungi"/>
</dbReference>
<feature type="compositionally biased region" description="Basic and acidic residues" evidence="8">
    <location>
        <begin position="1"/>
        <end position="12"/>
    </location>
</feature>
<dbReference type="FunFam" id="1.10.1520.10:FF:000001">
    <property type="entry name" value="Ribonuclease 3"/>
    <property type="match status" value="1"/>
</dbReference>
<sequence length="377" mass="42591">MGHTGHEKRSVDEVCPSSGNDVTSKKQKTKEPVETRHRLEVQKKLKKLSSVLDSVLGLLDSMPEEEKLQEVDEKLCRKMKNVAAHLSSSLKGKGEKEPAADNIAAAEEEEGEVVEATNAPILASQFSSSHLPSLYPSDSENEEGEWPPPLPKLKSSKLEKQVFMHISRAYELYPNHSNSQDLLSVHNERLEFLGDSFFNFYTTRLIYERFAELNEGELSKLRSKLVGNETAEKYARLYGFDKRLVLSVSAEKDELREAKKVIADTFEAYLGALALDGQEREAYRWVRRLTEPKLRETVVDGPIDKRAKAKLYHRYKHQGFIEYAWVDGKGGSSDGYVVACKFNGDEIARSWGANQKDAGARAAMKALEILAKRERKR</sequence>
<dbReference type="GO" id="GO:0005634">
    <property type="term" value="C:nucleus"/>
    <property type="evidence" value="ECO:0000318"/>
    <property type="project" value="GO_Central"/>
</dbReference>
<dbReference type="HOGENOM" id="CLU_062290_0_0_1"/>
<dbReference type="EMBL" id="KE651168">
    <property type="protein sequence ID" value="EEB09327.1"/>
    <property type="molecule type" value="Genomic_DNA"/>
</dbReference>
<dbReference type="InterPro" id="IPR014720">
    <property type="entry name" value="dsRBD_dom"/>
</dbReference>
<proteinExistence type="predicted"/>
<dbReference type="PROSITE" id="PS00517">
    <property type="entry name" value="RNASE_3_1"/>
    <property type="match status" value="1"/>
</dbReference>
<dbReference type="GO" id="GO:0106410">
    <property type="term" value="P:box C/D sno(s)RNA 5'-end processing"/>
    <property type="evidence" value="ECO:0007669"/>
    <property type="project" value="EnsemblFungi"/>
</dbReference>
<dbReference type="OrthoDB" id="2392202at2759"/>
<dbReference type="PROSITE" id="PS50142">
    <property type="entry name" value="RNASE_3_2"/>
    <property type="match status" value="1"/>
</dbReference>
<dbReference type="CDD" id="cd19876">
    <property type="entry name" value="DSRM_RNT1p-like"/>
    <property type="match status" value="1"/>
</dbReference>
<dbReference type="GO" id="GO:0006369">
    <property type="term" value="P:termination of RNA polymerase II transcription"/>
    <property type="evidence" value="ECO:0000318"/>
    <property type="project" value="GO_Central"/>
</dbReference>
<comment type="catalytic activity">
    <reaction evidence="1">
        <text>Endonucleolytic cleavage to 5'-phosphomonoester.</text>
        <dbReference type="EC" id="3.1.26.3"/>
    </reaction>
</comment>
<dbReference type="SMART" id="SM00535">
    <property type="entry name" value="RIBOc"/>
    <property type="match status" value="1"/>
</dbReference>
<dbReference type="PANTHER" id="PTHR11207:SF0">
    <property type="entry name" value="RIBONUCLEASE 3"/>
    <property type="match status" value="1"/>
</dbReference>
<dbReference type="Proteomes" id="UP000001744">
    <property type="component" value="Unassembled WGS sequence"/>
</dbReference>
<dbReference type="GeneID" id="7051883"/>
<dbReference type="GO" id="GO:0006364">
    <property type="term" value="P:rRNA processing"/>
    <property type="evidence" value="ECO:0000318"/>
    <property type="project" value="GO_Central"/>
</dbReference>
<evidence type="ECO:0000256" key="7">
    <source>
        <dbReference type="PROSITE-ProRule" id="PRU00266"/>
    </source>
</evidence>
<dbReference type="AlphaFoldDB" id="B6K723"/>
<dbReference type="Gene3D" id="3.30.160.20">
    <property type="match status" value="1"/>
</dbReference>
<evidence type="ECO:0000256" key="6">
    <source>
        <dbReference type="ARBA" id="ARBA00022884"/>
    </source>
</evidence>
<accession>B6K723</accession>
<dbReference type="GO" id="GO:0004525">
    <property type="term" value="F:ribonuclease III activity"/>
    <property type="evidence" value="ECO:0000318"/>
    <property type="project" value="GO_Central"/>
</dbReference>
<dbReference type="JaponicusDB" id="SJAG_04527">
    <property type="gene designation" value="pac1"/>
</dbReference>
<feature type="domain" description="RNase III" evidence="10">
    <location>
        <begin position="155"/>
        <end position="278"/>
    </location>
</feature>
<dbReference type="SMART" id="SM00358">
    <property type="entry name" value="DSRM"/>
    <property type="match status" value="1"/>
</dbReference>
<keyword evidence="3" id="KW-0540">Nuclease</keyword>